<dbReference type="EMBL" id="BMAV01015827">
    <property type="protein sequence ID" value="GFY66116.1"/>
    <property type="molecule type" value="Genomic_DNA"/>
</dbReference>
<organism evidence="2 3">
    <name type="scientific">Trichonephila inaurata madagascariensis</name>
    <dbReference type="NCBI Taxonomy" id="2747483"/>
    <lineage>
        <taxon>Eukaryota</taxon>
        <taxon>Metazoa</taxon>
        <taxon>Ecdysozoa</taxon>
        <taxon>Arthropoda</taxon>
        <taxon>Chelicerata</taxon>
        <taxon>Arachnida</taxon>
        <taxon>Araneae</taxon>
        <taxon>Araneomorphae</taxon>
        <taxon>Entelegynae</taxon>
        <taxon>Araneoidea</taxon>
        <taxon>Nephilidae</taxon>
        <taxon>Trichonephila</taxon>
        <taxon>Trichonephila inaurata</taxon>
    </lineage>
</organism>
<feature type="region of interest" description="Disordered" evidence="1">
    <location>
        <begin position="38"/>
        <end position="65"/>
    </location>
</feature>
<evidence type="ECO:0000313" key="2">
    <source>
        <dbReference type="EMBL" id="GFY66116.1"/>
    </source>
</evidence>
<evidence type="ECO:0000313" key="3">
    <source>
        <dbReference type="Proteomes" id="UP000886998"/>
    </source>
</evidence>
<name>A0A8X6Y4W8_9ARAC</name>
<feature type="region of interest" description="Disordered" evidence="1">
    <location>
        <begin position="1"/>
        <end position="24"/>
    </location>
</feature>
<proteinExistence type="predicted"/>
<accession>A0A8X6Y4W8</accession>
<dbReference type="AlphaFoldDB" id="A0A8X6Y4W8"/>
<sequence>MNFSDPTPNPLLPLQTNPAKKKKKKKLLVSLETLLDDDNDSANREETHSTATSNRIAPSHHNPVPHRAYGCSKSSLIAPSLHLRALIENHPDSTISLKQSGRRRAVIVDRILPFVTFAHNIARQDTTGFTPFFLTFGLEAETTLDAMFREPIEYTAQDFVARLVTQAEESRQLARIRTLEAQEKDRLRYNSRHRVVLYQPGDLVFIYIPVLKVGHTEKLLQKYFGQYQVLRKLSDVAYEVHDFDPTFRRRKSKGIVLVLRMKPYYDLDLQAHFNDSVASDDRRFGEITPSTGRNDYTVPQQHAKD</sequence>
<dbReference type="OrthoDB" id="6428870at2759"/>
<evidence type="ECO:0000256" key="1">
    <source>
        <dbReference type="SAM" id="MobiDB-lite"/>
    </source>
</evidence>
<dbReference type="Proteomes" id="UP000886998">
    <property type="component" value="Unassembled WGS sequence"/>
</dbReference>
<reference evidence="2" key="1">
    <citation type="submission" date="2020-08" db="EMBL/GenBank/DDBJ databases">
        <title>Multicomponent nature underlies the extraordinary mechanical properties of spider dragline silk.</title>
        <authorList>
            <person name="Kono N."/>
            <person name="Nakamura H."/>
            <person name="Mori M."/>
            <person name="Yoshida Y."/>
            <person name="Ohtoshi R."/>
            <person name="Malay A.D."/>
            <person name="Moran D.A.P."/>
            <person name="Tomita M."/>
            <person name="Numata K."/>
            <person name="Arakawa K."/>
        </authorList>
    </citation>
    <scope>NUCLEOTIDE SEQUENCE</scope>
</reference>
<comment type="caution">
    <text evidence="2">The sequence shown here is derived from an EMBL/GenBank/DDBJ whole genome shotgun (WGS) entry which is preliminary data.</text>
</comment>
<keyword evidence="3" id="KW-1185">Reference proteome</keyword>
<protein>
    <submittedName>
        <fullName evidence="2">Transposon Ty3-I Gag-Pol polyprotein</fullName>
    </submittedName>
</protein>
<gene>
    <name evidence="2" type="primary">TY3B-I_489</name>
    <name evidence="2" type="ORF">TNIN_423771</name>
</gene>